<dbReference type="EMBL" id="BAAAPL010000002">
    <property type="protein sequence ID" value="GAA1700776.1"/>
    <property type="molecule type" value="Genomic_DNA"/>
</dbReference>
<gene>
    <name evidence="4" type="ORF">GCM10009808_18090</name>
</gene>
<evidence type="ECO:0000313" key="5">
    <source>
        <dbReference type="Proteomes" id="UP001501690"/>
    </source>
</evidence>
<evidence type="ECO:0000256" key="1">
    <source>
        <dbReference type="ARBA" id="ARBA00023125"/>
    </source>
</evidence>
<dbReference type="PANTHER" id="PTHR30055:SF229">
    <property type="entry name" value="HTH-TYPE TRANSCRIPTIONAL REPRESSOR RV1474C"/>
    <property type="match status" value="1"/>
</dbReference>
<dbReference type="InterPro" id="IPR009057">
    <property type="entry name" value="Homeodomain-like_sf"/>
</dbReference>
<feature type="DNA-binding region" description="H-T-H motif" evidence="2">
    <location>
        <begin position="35"/>
        <end position="54"/>
    </location>
</feature>
<name>A0ABN2I9W6_9MICO</name>
<organism evidence="4 5">
    <name type="scientific">Microbacterium sediminicola</name>
    <dbReference type="NCBI Taxonomy" id="415210"/>
    <lineage>
        <taxon>Bacteria</taxon>
        <taxon>Bacillati</taxon>
        <taxon>Actinomycetota</taxon>
        <taxon>Actinomycetes</taxon>
        <taxon>Micrococcales</taxon>
        <taxon>Microbacteriaceae</taxon>
        <taxon>Microbacterium</taxon>
    </lineage>
</organism>
<feature type="domain" description="HTH tetR-type" evidence="3">
    <location>
        <begin position="12"/>
        <end position="72"/>
    </location>
</feature>
<dbReference type="InterPro" id="IPR001647">
    <property type="entry name" value="HTH_TetR"/>
</dbReference>
<proteinExistence type="predicted"/>
<dbReference type="PRINTS" id="PR00455">
    <property type="entry name" value="HTHTETR"/>
</dbReference>
<sequence length="196" mass="21472">MHMPKISEEHRAHRRDEILDAAERCFLREGYRRASMAHIIAESGLSAGAIYSYFASKNELVRAVAARVLEARTLDLDSAAVDRILSPAEIARTLIEGLLRSDPTPVLLQIWAEASLDPEVKLLAQDVLRALRATVTQRLVAWATASTSIEDPEGWAIAATPVLLAVVPGFVVQRTLVDDFEASAFMSALPSLIRAE</sequence>
<dbReference type="PROSITE" id="PS50977">
    <property type="entry name" value="HTH_TETR_2"/>
    <property type="match status" value="1"/>
</dbReference>
<protein>
    <recommendedName>
        <fullName evidence="3">HTH tetR-type domain-containing protein</fullName>
    </recommendedName>
</protein>
<dbReference type="InterPro" id="IPR023772">
    <property type="entry name" value="DNA-bd_HTH_TetR-type_CS"/>
</dbReference>
<dbReference type="PROSITE" id="PS01081">
    <property type="entry name" value="HTH_TETR_1"/>
    <property type="match status" value="1"/>
</dbReference>
<evidence type="ECO:0000313" key="4">
    <source>
        <dbReference type="EMBL" id="GAA1700776.1"/>
    </source>
</evidence>
<dbReference type="Pfam" id="PF00440">
    <property type="entry name" value="TetR_N"/>
    <property type="match status" value="1"/>
</dbReference>
<reference evidence="4 5" key="1">
    <citation type="journal article" date="2019" name="Int. J. Syst. Evol. Microbiol.">
        <title>The Global Catalogue of Microorganisms (GCM) 10K type strain sequencing project: providing services to taxonomists for standard genome sequencing and annotation.</title>
        <authorList>
            <consortium name="The Broad Institute Genomics Platform"/>
            <consortium name="The Broad Institute Genome Sequencing Center for Infectious Disease"/>
            <person name="Wu L."/>
            <person name="Ma J."/>
        </authorList>
    </citation>
    <scope>NUCLEOTIDE SEQUENCE [LARGE SCALE GENOMIC DNA]</scope>
    <source>
        <strain evidence="4 5">JCM 15577</strain>
    </source>
</reference>
<dbReference type="Proteomes" id="UP001501690">
    <property type="component" value="Unassembled WGS sequence"/>
</dbReference>
<dbReference type="PANTHER" id="PTHR30055">
    <property type="entry name" value="HTH-TYPE TRANSCRIPTIONAL REGULATOR RUTR"/>
    <property type="match status" value="1"/>
</dbReference>
<dbReference type="SUPFAM" id="SSF46689">
    <property type="entry name" value="Homeodomain-like"/>
    <property type="match status" value="1"/>
</dbReference>
<comment type="caution">
    <text evidence="4">The sequence shown here is derived from an EMBL/GenBank/DDBJ whole genome shotgun (WGS) entry which is preliminary data.</text>
</comment>
<dbReference type="InterPro" id="IPR050109">
    <property type="entry name" value="HTH-type_TetR-like_transc_reg"/>
</dbReference>
<keyword evidence="1 2" id="KW-0238">DNA-binding</keyword>
<evidence type="ECO:0000259" key="3">
    <source>
        <dbReference type="PROSITE" id="PS50977"/>
    </source>
</evidence>
<dbReference type="Gene3D" id="1.10.357.10">
    <property type="entry name" value="Tetracycline Repressor, domain 2"/>
    <property type="match status" value="1"/>
</dbReference>
<accession>A0ABN2I9W6</accession>
<evidence type="ECO:0000256" key="2">
    <source>
        <dbReference type="PROSITE-ProRule" id="PRU00335"/>
    </source>
</evidence>
<keyword evidence="5" id="KW-1185">Reference proteome</keyword>